<accession>A0A2P2MTZ2</accession>
<organism evidence="1">
    <name type="scientific">Rhizophora mucronata</name>
    <name type="common">Asiatic mangrove</name>
    <dbReference type="NCBI Taxonomy" id="61149"/>
    <lineage>
        <taxon>Eukaryota</taxon>
        <taxon>Viridiplantae</taxon>
        <taxon>Streptophyta</taxon>
        <taxon>Embryophyta</taxon>
        <taxon>Tracheophyta</taxon>
        <taxon>Spermatophyta</taxon>
        <taxon>Magnoliopsida</taxon>
        <taxon>eudicotyledons</taxon>
        <taxon>Gunneridae</taxon>
        <taxon>Pentapetalae</taxon>
        <taxon>rosids</taxon>
        <taxon>fabids</taxon>
        <taxon>Malpighiales</taxon>
        <taxon>Rhizophoraceae</taxon>
        <taxon>Rhizophora</taxon>
    </lineage>
</organism>
<proteinExistence type="predicted"/>
<evidence type="ECO:0000313" key="1">
    <source>
        <dbReference type="EMBL" id="MBX33661.1"/>
    </source>
</evidence>
<sequence>MGKLWASFTFLFSCIMF</sequence>
<dbReference type="AlphaFoldDB" id="A0A2P2MTZ2"/>
<reference evidence="1" key="1">
    <citation type="submission" date="2018-02" db="EMBL/GenBank/DDBJ databases">
        <title>Rhizophora mucronata_Transcriptome.</title>
        <authorList>
            <person name="Meera S.P."/>
            <person name="Sreeshan A."/>
            <person name="Augustine A."/>
        </authorList>
    </citation>
    <scope>NUCLEOTIDE SEQUENCE</scope>
    <source>
        <tissue evidence="1">Leaf</tissue>
    </source>
</reference>
<name>A0A2P2MTZ2_RHIMU</name>
<dbReference type="EMBL" id="GGEC01053177">
    <property type="protein sequence ID" value="MBX33661.1"/>
    <property type="molecule type" value="Transcribed_RNA"/>
</dbReference>
<protein>
    <submittedName>
        <fullName evidence="1">V-type proton ATPase subunit B 1</fullName>
    </submittedName>
</protein>